<accession>A0A4R0PFS8</accession>
<dbReference type="GO" id="GO:0003824">
    <property type="term" value="F:catalytic activity"/>
    <property type="evidence" value="ECO:0007669"/>
    <property type="project" value="InterPro"/>
</dbReference>
<evidence type="ECO:0000313" key="4">
    <source>
        <dbReference type="Proteomes" id="UP000291301"/>
    </source>
</evidence>
<dbReference type="InterPro" id="IPR023631">
    <property type="entry name" value="Amidase_dom"/>
</dbReference>
<dbReference type="AlphaFoldDB" id="A0A4R0PFS8"/>
<comment type="similarity">
    <text evidence="1">Belongs to the amidase family.</text>
</comment>
<dbReference type="PANTHER" id="PTHR11895">
    <property type="entry name" value="TRANSAMIDASE"/>
    <property type="match status" value="1"/>
</dbReference>
<dbReference type="EMBL" id="SJST01000003">
    <property type="protein sequence ID" value="TCD14344.1"/>
    <property type="molecule type" value="Genomic_DNA"/>
</dbReference>
<dbReference type="PANTHER" id="PTHR11895:SF151">
    <property type="entry name" value="GLUTAMYL-TRNA(GLN) AMIDOTRANSFERASE SUBUNIT A"/>
    <property type="match status" value="1"/>
</dbReference>
<comment type="caution">
    <text evidence="3">The sequence shown here is derived from an EMBL/GenBank/DDBJ whole genome shotgun (WGS) entry which is preliminary data.</text>
</comment>
<evidence type="ECO:0000256" key="1">
    <source>
        <dbReference type="ARBA" id="ARBA00009199"/>
    </source>
</evidence>
<dbReference type="RefSeq" id="WP_131568282.1">
    <property type="nucleotide sequence ID" value="NZ_JAINFK010000002.1"/>
</dbReference>
<dbReference type="InterPro" id="IPR036928">
    <property type="entry name" value="AS_sf"/>
</dbReference>
<name>A0A4R0PFS8_9HYPH</name>
<dbReference type="Proteomes" id="UP000291301">
    <property type="component" value="Unassembled WGS sequence"/>
</dbReference>
<dbReference type="Gene3D" id="3.90.1300.10">
    <property type="entry name" value="Amidase signature (AS) domain"/>
    <property type="match status" value="1"/>
</dbReference>
<dbReference type="SUPFAM" id="SSF75304">
    <property type="entry name" value="Amidase signature (AS) enzymes"/>
    <property type="match status" value="1"/>
</dbReference>
<reference evidence="3 4" key="1">
    <citation type="journal article" date="2015" name="Antonie Van Leeuwenhoek">
        <title>Oricola cellulosilytica gen. nov., sp. nov., a cellulose-degrading bacterium of the family Phyllobacteriaceae isolated from surface seashore water, and emended descriptions of Mesorhizobium loti and Phyllobacterium myrsinacearum.</title>
        <authorList>
            <person name="Hameed A."/>
            <person name="Shahina M."/>
            <person name="Lai W.A."/>
            <person name="Lin S.Y."/>
            <person name="Young L.S."/>
            <person name="Liu Y.C."/>
            <person name="Hsu Y.H."/>
            <person name="Young C.C."/>
        </authorList>
    </citation>
    <scope>NUCLEOTIDE SEQUENCE [LARGE SCALE GENOMIC DNA]</scope>
    <source>
        <strain evidence="3 4">KCTC 52183</strain>
    </source>
</reference>
<gene>
    <name evidence="3" type="ORF">E0D97_09730</name>
</gene>
<dbReference type="Pfam" id="PF01425">
    <property type="entry name" value="Amidase"/>
    <property type="match status" value="1"/>
</dbReference>
<keyword evidence="4" id="KW-1185">Reference proteome</keyword>
<proteinExistence type="inferred from homology"/>
<dbReference type="OrthoDB" id="9777859at2"/>
<evidence type="ECO:0000259" key="2">
    <source>
        <dbReference type="Pfam" id="PF01425"/>
    </source>
</evidence>
<organism evidence="3 4">
    <name type="scientific">Oricola cellulosilytica</name>
    <dbReference type="NCBI Taxonomy" id="1429082"/>
    <lineage>
        <taxon>Bacteria</taxon>
        <taxon>Pseudomonadati</taxon>
        <taxon>Pseudomonadota</taxon>
        <taxon>Alphaproteobacteria</taxon>
        <taxon>Hyphomicrobiales</taxon>
        <taxon>Ahrensiaceae</taxon>
        <taxon>Oricola</taxon>
    </lineage>
</organism>
<sequence length="409" mass="42895">MLSVCQILEDIQAGRKTAAEAISQSRALIDARDGDIGAFLELADADATPGDGPLAGIAVGVKDIFDTYDMATRYGSPVFDGHRPPVDAAIVAMLRAAGASVIGKTVTTEFAFMHPAGTVNPRNRAHTPGGSSSGSAAAVAAGMVPAAIGSQTGGSVIRPAAYCGVTGYKPSFRLFPTVGMKTFSWSMDTVGLFAAKVVDAGRVASLLSGRDLEADPLREAPRIGLYRTSIWDQASPAMQNAIDSVAQSAADAGAHIVEIEEPDALSRGRDIHTIVQNFEAAMALGDEHRRHAAKLSDVLREALDDGYSTRPQSYDNGRRIARQARKAATALFNDIDVLLTPSAPDAAPVGLTSTGSSIFNRLWTLTGNPCVNVAGRVDPAGMPLGIQIVGRFGRDKLALQAARWLEETL</sequence>
<feature type="domain" description="Amidase" evidence="2">
    <location>
        <begin position="48"/>
        <end position="397"/>
    </location>
</feature>
<protein>
    <submittedName>
        <fullName evidence="3">Amidase</fullName>
    </submittedName>
</protein>
<dbReference type="InterPro" id="IPR000120">
    <property type="entry name" value="Amidase"/>
</dbReference>
<evidence type="ECO:0000313" key="3">
    <source>
        <dbReference type="EMBL" id="TCD14344.1"/>
    </source>
</evidence>